<evidence type="ECO:0000256" key="1">
    <source>
        <dbReference type="SAM" id="MobiDB-lite"/>
    </source>
</evidence>
<name>A0A6V8QBJ3_9ACTN</name>
<accession>A0A6V8QBJ3</accession>
<feature type="region of interest" description="Disordered" evidence="1">
    <location>
        <begin position="1"/>
        <end position="20"/>
    </location>
</feature>
<sequence>KEAINTMNTPPKKTKNEGQRRYEEYWARQMADSEFRRVYEEEAKKKELWLQLVEARQAAGLTQVEVAKRLGVSQAQVARIEKRGYDAYTLNTLRRYVQSLGGGFELEVIVRQTRPQEHNWAMPR</sequence>
<dbReference type="InterPro" id="IPR001387">
    <property type="entry name" value="Cro/C1-type_HTH"/>
</dbReference>
<comment type="caution">
    <text evidence="3">The sequence shown here is derived from an EMBL/GenBank/DDBJ whole genome shotgun (WGS) entry which is preliminary data.</text>
</comment>
<dbReference type="Proteomes" id="UP000569018">
    <property type="component" value="Unassembled WGS sequence"/>
</dbReference>
<dbReference type="PROSITE" id="PS50943">
    <property type="entry name" value="HTH_CROC1"/>
    <property type="match status" value="1"/>
</dbReference>
<dbReference type="CDD" id="cd00093">
    <property type="entry name" value="HTH_XRE"/>
    <property type="match status" value="1"/>
</dbReference>
<evidence type="ECO:0000313" key="4">
    <source>
        <dbReference type="Proteomes" id="UP000569018"/>
    </source>
</evidence>
<dbReference type="AlphaFoldDB" id="A0A6V8QBJ3"/>
<reference evidence="3 4" key="1">
    <citation type="journal article" date="2020" name="Front. Microbiol.">
        <title>Single-cell genomics of novel Actinobacteria with the Wood-Ljungdahl pathway discovered in a serpentinizing system.</title>
        <authorList>
            <person name="Merino N."/>
            <person name="Kawai M."/>
            <person name="Boyd E.S."/>
            <person name="Colman D.R."/>
            <person name="McGlynn S.E."/>
            <person name="Nealson K.H."/>
            <person name="Kurokawa K."/>
            <person name="Hongoh Y."/>
        </authorList>
    </citation>
    <scope>NUCLEOTIDE SEQUENCE [LARGE SCALE GENOMIC DNA]</scope>
    <source>
        <strain evidence="3 4">S47</strain>
    </source>
</reference>
<dbReference type="Gene3D" id="1.10.260.40">
    <property type="entry name" value="lambda repressor-like DNA-binding domains"/>
    <property type="match status" value="1"/>
</dbReference>
<organism evidence="3 4">
    <name type="scientific">Candidatus Hakubella thermalkaliphila</name>
    <dbReference type="NCBI Taxonomy" id="2754717"/>
    <lineage>
        <taxon>Bacteria</taxon>
        <taxon>Bacillati</taxon>
        <taxon>Actinomycetota</taxon>
        <taxon>Actinomycetota incertae sedis</taxon>
        <taxon>Candidatus Hakubellales</taxon>
        <taxon>Candidatus Hakubellaceae</taxon>
        <taxon>Candidatus Hakubella</taxon>
    </lineage>
</organism>
<dbReference type="GO" id="GO:0003677">
    <property type="term" value="F:DNA binding"/>
    <property type="evidence" value="ECO:0007669"/>
    <property type="project" value="InterPro"/>
</dbReference>
<feature type="compositionally biased region" description="Polar residues" evidence="1">
    <location>
        <begin position="1"/>
        <end position="11"/>
    </location>
</feature>
<dbReference type="Pfam" id="PF01381">
    <property type="entry name" value="HTH_3"/>
    <property type="match status" value="1"/>
</dbReference>
<dbReference type="RefSeq" id="WP_219857172.1">
    <property type="nucleotide sequence ID" value="NZ_BLSD01000410.1"/>
</dbReference>
<dbReference type="SUPFAM" id="SSF47413">
    <property type="entry name" value="lambda repressor-like DNA-binding domains"/>
    <property type="match status" value="1"/>
</dbReference>
<feature type="domain" description="HTH cro/C1-type" evidence="2">
    <location>
        <begin position="52"/>
        <end position="109"/>
    </location>
</feature>
<gene>
    <name evidence="3" type="ORF">HKBW3S47_02403</name>
</gene>
<dbReference type="SMART" id="SM00530">
    <property type="entry name" value="HTH_XRE"/>
    <property type="match status" value="1"/>
</dbReference>
<dbReference type="EMBL" id="BLSD01000410">
    <property type="protein sequence ID" value="GFP40706.1"/>
    <property type="molecule type" value="Genomic_DNA"/>
</dbReference>
<evidence type="ECO:0000313" key="3">
    <source>
        <dbReference type="EMBL" id="GFP40706.1"/>
    </source>
</evidence>
<proteinExistence type="predicted"/>
<dbReference type="InterPro" id="IPR010982">
    <property type="entry name" value="Lambda_DNA-bd_dom_sf"/>
</dbReference>
<feature type="non-terminal residue" evidence="3">
    <location>
        <position position="1"/>
    </location>
</feature>
<protein>
    <submittedName>
        <fullName evidence="3">HTH-type transcriptional regulator / antitoxin HipB</fullName>
    </submittedName>
</protein>
<evidence type="ECO:0000259" key="2">
    <source>
        <dbReference type="PROSITE" id="PS50943"/>
    </source>
</evidence>